<dbReference type="Proteomes" id="UP000269544">
    <property type="component" value="Chromosome"/>
</dbReference>
<dbReference type="RefSeq" id="WP_126465776.1">
    <property type="nucleotide sequence ID" value="NZ_LR134523.1"/>
</dbReference>
<accession>A0A3S5BWG2</accession>
<feature type="transmembrane region" description="Helical" evidence="17">
    <location>
        <begin position="177"/>
        <end position="199"/>
    </location>
</feature>
<dbReference type="KEGG" id="piv:NCTC13079_01213"/>
<dbReference type="NCBIfam" id="TIGR00753">
    <property type="entry name" value="undec_PP_bacA"/>
    <property type="match status" value="1"/>
</dbReference>
<keyword evidence="10 17" id="KW-1133">Transmembrane helix</keyword>
<evidence type="ECO:0000256" key="1">
    <source>
        <dbReference type="ARBA" id="ARBA00004651"/>
    </source>
</evidence>
<dbReference type="Pfam" id="PF02673">
    <property type="entry name" value="BacA"/>
    <property type="match status" value="1"/>
</dbReference>
<evidence type="ECO:0000256" key="17">
    <source>
        <dbReference type="HAMAP-Rule" id="MF_01006"/>
    </source>
</evidence>
<keyword evidence="11 17" id="KW-0472">Membrane</keyword>
<keyword evidence="19" id="KW-1185">Reference proteome</keyword>
<evidence type="ECO:0000256" key="9">
    <source>
        <dbReference type="ARBA" id="ARBA00022984"/>
    </source>
</evidence>
<protein>
    <recommendedName>
        <fullName evidence="4 17">Undecaprenyl-diphosphatase</fullName>
        <ecNumber evidence="3 17">3.6.1.27</ecNumber>
    </recommendedName>
    <alternativeName>
        <fullName evidence="15 17">Bacitracin resistance protein</fullName>
    </alternativeName>
    <alternativeName>
        <fullName evidence="14 17">Undecaprenyl pyrophosphate phosphatase</fullName>
    </alternativeName>
</protein>
<evidence type="ECO:0000256" key="2">
    <source>
        <dbReference type="ARBA" id="ARBA00010621"/>
    </source>
</evidence>
<keyword evidence="13 17" id="KW-0961">Cell wall biogenesis/degradation</keyword>
<dbReference type="OrthoDB" id="9808289at2"/>
<evidence type="ECO:0000256" key="6">
    <source>
        <dbReference type="ARBA" id="ARBA00022692"/>
    </source>
</evidence>
<comment type="miscellaneous">
    <text evidence="17">Bacitracin is thought to be involved in the inhibition of peptidoglycan synthesis by sequestering undecaprenyl diphosphate, thereby reducing the pool of lipid carrier available.</text>
</comment>
<comment type="catalytic activity">
    <reaction evidence="16 17">
        <text>di-trans,octa-cis-undecaprenyl diphosphate + H2O = di-trans,octa-cis-undecaprenyl phosphate + phosphate + H(+)</text>
        <dbReference type="Rhea" id="RHEA:28094"/>
        <dbReference type="ChEBI" id="CHEBI:15377"/>
        <dbReference type="ChEBI" id="CHEBI:15378"/>
        <dbReference type="ChEBI" id="CHEBI:43474"/>
        <dbReference type="ChEBI" id="CHEBI:58405"/>
        <dbReference type="ChEBI" id="CHEBI:60392"/>
        <dbReference type="EC" id="3.6.1.27"/>
    </reaction>
</comment>
<keyword evidence="8 17" id="KW-0133">Cell shape</keyword>
<organism evidence="18 19">
    <name type="scientific">Aedoeadaptatus ivorii</name>
    <dbReference type="NCBI Taxonomy" id="54006"/>
    <lineage>
        <taxon>Bacteria</taxon>
        <taxon>Bacillati</taxon>
        <taxon>Bacillota</taxon>
        <taxon>Tissierellia</taxon>
        <taxon>Tissierellales</taxon>
        <taxon>Peptoniphilaceae</taxon>
        <taxon>Aedoeadaptatus</taxon>
    </lineage>
</organism>
<evidence type="ECO:0000256" key="12">
    <source>
        <dbReference type="ARBA" id="ARBA00023251"/>
    </source>
</evidence>
<evidence type="ECO:0000256" key="4">
    <source>
        <dbReference type="ARBA" id="ARBA00021581"/>
    </source>
</evidence>
<keyword evidence="6 17" id="KW-0812">Transmembrane</keyword>
<evidence type="ECO:0000256" key="11">
    <source>
        <dbReference type="ARBA" id="ARBA00023136"/>
    </source>
</evidence>
<dbReference type="NCBIfam" id="NF001389">
    <property type="entry name" value="PRK00281.1-2"/>
    <property type="match status" value="1"/>
</dbReference>
<evidence type="ECO:0000256" key="15">
    <source>
        <dbReference type="ARBA" id="ARBA00032932"/>
    </source>
</evidence>
<dbReference type="GO" id="GO:0009252">
    <property type="term" value="P:peptidoglycan biosynthetic process"/>
    <property type="evidence" value="ECO:0007669"/>
    <property type="project" value="UniProtKB-KW"/>
</dbReference>
<dbReference type="HAMAP" id="MF_01006">
    <property type="entry name" value="Undec_diphosphatase"/>
    <property type="match status" value="1"/>
</dbReference>
<dbReference type="PANTHER" id="PTHR30622:SF3">
    <property type="entry name" value="UNDECAPRENYL-DIPHOSPHATASE"/>
    <property type="match status" value="1"/>
</dbReference>
<dbReference type="GO" id="GO:0071555">
    <property type="term" value="P:cell wall organization"/>
    <property type="evidence" value="ECO:0007669"/>
    <property type="project" value="UniProtKB-KW"/>
</dbReference>
<evidence type="ECO:0000256" key="7">
    <source>
        <dbReference type="ARBA" id="ARBA00022801"/>
    </source>
</evidence>
<keyword evidence="7 17" id="KW-0378">Hydrolase</keyword>
<feature type="transmembrane region" description="Helical" evidence="17">
    <location>
        <begin position="252"/>
        <end position="270"/>
    </location>
</feature>
<evidence type="ECO:0000256" key="16">
    <source>
        <dbReference type="ARBA" id="ARBA00047594"/>
    </source>
</evidence>
<keyword evidence="9 17" id="KW-0573">Peptidoglycan synthesis</keyword>
<feature type="transmembrane region" description="Helical" evidence="17">
    <location>
        <begin position="44"/>
        <end position="64"/>
    </location>
</feature>
<evidence type="ECO:0000256" key="14">
    <source>
        <dbReference type="ARBA" id="ARBA00032707"/>
    </source>
</evidence>
<feature type="transmembrane region" description="Helical" evidence="17">
    <location>
        <begin position="115"/>
        <end position="131"/>
    </location>
</feature>
<dbReference type="NCBIfam" id="NF001391">
    <property type="entry name" value="PRK00281.1-5"/>
    <property type="match status" value="1"/>
</dbReference>
<feature type="transmembrane region" description="Helical" evidence="17">
    <location>
        <begin position="220"/>
        <end position="240"/>
    </location>
</feature>
<comment type="function">
    <text evidence="17">Catalyzes the dephosphorylation of undecaprenyl diphosphate (UPP). Confers resistance to bacitracin.</text>
</comment>
<dbReference type="GO" id="GO:0050380">
    <property type="term" value="F:undecaprenyl-diphosphatase activity"/>
    <property type="evidence" value="ECO:0007669"/>
    <property type="project" value="UniProtKB-UniRule"/>
</dbReference>
<dbReference type="GO" id="GO:0046677">
    <property type="term" value="P:response to antibiotic"/>
    <property type="evidence" value="ECO:0007669"/>
    <property type="project" value="UniProtKB-UniRule"/>
</dbReference>
<reference evidence="18 19" key="1">
    <citation type="submission" date="2018-12" db="EMBL/GenBank/DDBJ databases">
        <authorList>
            <consortium name="Pathogen Informatics"/>
        </authorList>
    </citation>
    <scope>NUCLEOTIDE SEQUENCE [LARGE SCALE GENOMIC DNA]</scope>
    <source>
        <strain evidence="18 19">NCTC13079</strain>
    </source>
</reference>
<dbReference type="PANTHER" id="PTHR30622">
    <property type="entry name" value="UNDECAPRENYL-DIPHOSPHATASE"/>
    <property type="match status" value="1"/>
</dbReference>
<evidence type="ECO:0000256" key="13">
    <source>
        <dbReference type="ARBA" id="ARBA00023316"/>
    </source>
</evidence>
<evidence type="ECO:0000313" key="19">
    <source>
        <dbReference type="Proteomes" id="UP000269544"/>
    </source>
</evidence>
<comment type="similarity">
    <text evidence="2 17">Belongs to the UppP family.</text>
</comment>
<dbReference type="EC" id="3.6.1.27" evidence="3 17"/>
<sequence length="273" mass="30678">MDILKVLFLGIIEGVTEFLPISSTGHLILAHEFVSLDPQSFQNAFDVCIQLGAILAVVLLYFSKLWPFRKNDSGETRIDARTMQLWLRVLVGVIPSAVLGFLFDDFIDAHLFRPEVVAVTLVLYGALILAIERRNKKRRGEKRIQRVEDIPYGMALLIGLFQCLAMIPGTSRSAATILGALILGVGRGAAAEFSFFLAIPTMFGATLLKTVKNGLLFSAYQWFLILLGGVVSFFVAVFVIRKFMAYIRKRDFQIFGYYRIALGIIVFLYFQFQ</sequence>
<dbReference type="NCBIfam" id="NF001390">
    <property type="entry name" value="PRK00281.1-4"/>
    <property type="match status" value="1"/>
</dbReference>
<name>A0A3S5BWG2_9FIRM</name>
<dbReference type="AlphaFoldDB" id="A0A3S5BWG2"/>
<evidence type="ECO:0000256" key="8">
    <source>
        <dbReference type="ARBA" id="ARBA00022960"/>
    </source>
</evidence>
<dbReference type="InterPro" id="IPR003824">
    <property type="entry name" value="UppP"/>
</dbReference>
<proteinExistence type="inferred from homology"/>
<evidence type="ECO:0000256" key="10">
    <source>
        <dbReference type="ARBA" id="ARBA00022989"/>
    </source>
</evidence>
<dbReference type="GO" id="GO:0008360">
    <property type="term" value="P:regulation of cell shape"/>
    <property type="evidence" value="ECO:0007669"/>
    <property type="project" value="UniProtKB-KW"/>
</dbReference>
<dbReference type="GO" id="GO:0005886">
    <property type="term" value="C:plasma membrane"/>
    <property type="evidence" value="ECO:0007669"/>
    <property type="project" value="UniProtKB-SubCell"/>
</dbReference>
<evidence type="ECO:0000256" key="5">
    <source>
        <dbReference type="ARBA" id="ARBA00022475"/>
    </source>
</evidence>
<evidence type="ECO:0000256" key="3">
    <source>
        <dbReference type="ARBA" id="ARBA00012374"/>
    </source>
</evidence>
<gene>
    <name evidence="17 18" type="primary">uppP</name>
    <name evidence="18" type="ORF">NCTC13079_01213</name>
</gene>
<comment type="subcellular location">
    <subcellularLocation>
        <location evidence="1 17">Cell membrane</location>
        <topology evidence="1 17">Multi-pass membrane protein</topology>
    </subcellularLocation>
</comment>
<dbReference type="EMBL" id="LR134523">
    <property type="protein sequence ID" value="VEJ36020.1"/>
    <property type="molecule type" value="Genomic_DNA"/>
</dbReference>
<keyword evidence="12 17" id="KW-0046">Antibiotic resistance</keyword>
<keyword evidence="5 17" id="KW-1003">Cell membrane</keyword>
<feature type="transmembrane region" description="Helical" evidence="17">
    <location>
        <begin position="85"/>
        <end position="103"/>
    </location>
</feature>
<evidence type="ECO:0000313" key="18">
    <source>
        <dbReference type="EMBL" id="VEJ36020.1"/>
    </source>
</evidence>